<dbReference type="RefSeq" id="WP_011814060.1">
    <property type="nucleotide sequence ID" value="NC_008789.1"/>
</dbReference>
<evidence type="ECO:0000259" key="10">
    <source>
        <dbReference type="PROSITE" id="PS52029"/>
    </source>
</evidence>
<dbReference type="PANTHER" id="PTHR30582">
    <property type="entry name" value="L,D-TRANSPEPTIDASE"/>
    <property type="match status" value="1"/>
</dbReference>
<keyword evidence="8 9" id="KW-0961">Cell wall biogenesis/degradation</keyword>
<dbReference type="HOGENOM" id="CLU_042399_3_1_6"/>
<dbReference type="InterPro" id="IPR050979">
    <property type="entry name" value="LD-transpeptidase"/>
</dbReference>
<dbReference type="KEGG" id="hha:Hhal_1262"/>
<protein>
    <submittedName>
        <fullName evidence="11">ErfK/YbiS/YcfS/YnhG family protein</fullName>
    </submittedName>
</protein>
<reference evidence="12" key="1">
    <citation type="submission" date="2006-12" db="EMBL/GenBank/DDBJ databases">
        <title>Complete sequence of Halorhodospira halophila SL1.</title>
        <authorList>
            <consortium name="US DOE Joint Genome Institute"/>
            <person name="Copeland A."/>
            <person name="Lucas S."/>
            <person name="Lapidus A."/>
            <person name="Barry K."/>
            <person name="Detter J.C."/>
            <person name="Glavina del Rio T."/>
            <person name="Hammon N."/>
            <person name="Israni S."/>
            <person name="Dalin E."/>
            <person name="Tice H."/>
            <person name="Pitluck S."/>
            <person name="Saunders E."/>
            <person name="Brettin T."/>
            <person name="Bruce D."/>
            <person name="Han C."/>
            <person name="Tapia R."/>
            <person name="Schmutz J."/>
            <person name="Larimer F."/>
            <person name="Land M."/>
            <person name="Hauser L."/>
            <person name="Kyrpides N."/>
            <person name="Mikhailova N."/>
            <person name="Hoff W."/>
            <person name="Richardson P."/>
        </authorList>
    </citation>
    <scope>NUCLEOTIDE SEQUENCE [LARGE SCALE GENOMIC DNA]</scope>
    <source>
        <strain evidence="12">DSM 244 / SL1</strain>
    </source>
</reference>
<keyword evidence="4" id="KW-0808">Transferase</keyword>
<evidence type="ECO:0000256" key="2">
    <source>
        <dbReference type="ARBA" id="ARBA00005992"/>
    </source>
</evidence>
<evidence type="ECO:0000313" key="12">
    <source>
        <dbReference type="Proteomes" id="UP000000647"/>
    </source>
</evidence>
<dbReference type="EMBL" id="CP000544">
    <property type="protein sequence ID" value="ABM62037.1"/>
    <property type="molecule type" value="Genomic_DNA"/>
</dbReference>
<proteinExistence type="inferred from homology"/>
<evidence type="ECO:0000256" key="9">
    <source>
        <dbReference type="PROSITE-ProRule" id="PRU01373"/>
    </source>
</evidence>
<dbReference type="PROSITE" id="PS52029">
    <property type="entry name" value="LD_TPASE"/>
    <property type="match status" value="1"/>
</dbReference>
<keyword evidence="3" id="KW-0328">Glycosyltransferase</keyword>
<accession>A1WWH5</accession>
<keyword evidence="7 9" id="KW-0573">Peptidoglycan synthesis</keyword>
<evidence type="ECO:0000256" key="4">
    <source>
        <dbReference type="ARBA" id="ARBA00022679"/>
    </source>
</evidence>
<keyword evidence="12" id="KW-1185">Reference proteome</keyword>
<dbReference type="UniPathway" id="UPA00219"/>
<evidence type="ECO:0000256" key="6">
    <source>
        <dbReference type="ARBA" id="ARBA00022960"/>
    </source>
</evidence>
<feature type="active site" description="Proton donor/acceptor" evidence="9">
    <location>
        <position position="127"/>
    </location>
</feature>
<evidence type="ECO:0000256" key="5">
    <source>
        <dbReference type="ARBA" id="ARBA00022801"/>
    </source>
</evidence>
<dbReference type="Proteomes" id="UP000000647">
    <property type="component" value="Chromosome"/>
</dbReference>
<dbReference type="GO" id="GO:0008360">
    <property type="term" value="P:regulation of cell shape"/>
    <property type="evidence" value="ECO:0007669"/>
    <property type="project" value="UniProtKB-UniRule"/>
</dbReference>
<feature type="domain" description="L,D-TPase catalytic" evidence="10">
    <location>
        <begin position="11"/>
        <end position="167"/>
    </location>
</feature>
<reference evidence="11 12" key="2">
    <citation type="journal article" date="2013" name="Stand. Genomic Sci.">
        <title>Complete genome sequence of Halorhodospira halophila SL1.</title>
        <authorList>
            <person name="Challacombe J.F."/>
            <person name="Majid S."/>
            <person name="Deole R."/>
            <person name="Brettin T.S."/>
            <person name="Bruce D."/>
            <person name="Delano S.F."/>
            <person name="Detter J.C."/>
            <person name="Gleasner C.D."/>
            <person name="Han C.S."/>
            <person name="Misra M."/>
            <person name="Reitenga K.G."/>
            <person name="Mikhailova N."/>
            <person name="Woyke T."/>
            <person name="Pitluck S."/>
            <person name="Nolan M."/>
            <person name="Land M.L."/>
            <person name="Saunders E."/>
            <person name="Tapia R."/>
            <person name="Lapidus A."/>
            <person name="Ivanova N."/>
            <person name="Hoff W.D."/>
        </authorList>
    </citation>
    <scope>NUCLEOTIDE SEQUENCE [LARGE SCALE GENOMIC DNA]</scope>
    <source>
        <strain evidence="12">DSM 244 / SL1</strain>
    </source>
</reference>
<dbReference type="GO" id="GO:0071972">
    <property type="term" value="F:peptidoglycan L,D-transpeptidase activity"/>
    <property type="evidence" value="ECO:0007669"/>
    <property type="project" value="TreeGrafter"/>
</dbReference>
<dbReference type="STRING" id="349124.Hhal_1262"/>
<comment type="similarity">
    <text evidence="2">Belongs to the YkuD family.</text>
</comment>
<dbReference type="GO" id="GO:0018104">
    <property type="term" value="P:peptidoglycan-protein cross-linking"/>
    <property type="evidence" value="ECO:0007669"/>
    <property type="project" value="TreeGrafter"/>
</dbReference>
<evidence type="ECO:0000313" key="11">
    <source>
        <dbReference type="EMBL" id="ABM62037.1"/>
    </source>
</evidence>
<comment type="pathway">
    <text evidence="1 9">Cell wall biogenesis; peptidoglycan biosynthesis.</text>
</comment>
<evidence type="ECO:0000256" key="7">
    <source>
        <dbReference type="ARBA" id="ARBA00022984"/>
    </source>
</evidence>
<evidence type="ECO:0000256" key="1">
    <source>
        <dbReference type="ARBA" id="ARBA00004752"/>
    </source>
</evidence>
<name>A1WWH5_HALHL</name>
<keyword evidence="6 9" id="KW-0133">Cell shape</keyword>
<dbReference type="GO" id="GO:0016757">
    <property type="term" value="F:glycosyltransferase activity"/>
    <property type="evidence" value="ECO:0007669"/>
    <property type="project" value="UniProtKB-KW"/>
</dbReference>
<dbReference type="PANTHER" id="PTHR30582:SF24">
    <property type="entry name" value="L,D-TRANSPEPTIDASE ERFK_SRFK-RELATED"/>
    <property type="match status" value="1"/>
</dbReference>
<dbReference type="GO" id="GO:0005576">
    <property type="term" value="C:extracellular region"/>
    <property type="evidence" value="ECO:0007669"/>
    <property type="project" value="TreeGrafter"/>
</dbReference>
<dbReference type="Pfam" id="PF03734">
    <property type="entry name" value="YkuD"/>
    <property type="match status" value="1"/>
</dbReference>
<keyword evidence="5" id="KW-0378">Hydrolase</keyword>
<dbReference type="SUPFAM" id="SSF141523">
    <property type="entry name" value="L,D-transpeptidase catalytic domain-like"/>
    <property type="match status" value="1"/>
</dbReference>
<sequence>MGEVSNIPSSRWLSVDLLAQRLTLLEGETALGVYAVATGARGAGERNGSGGTPRGWHCVRARIGAGAPSGAVFVGRRWTGEVWTPTLHHDHPERDWILSRILWLSGLERGVNRLGAVDTMRRFIYIHGCPDSEPVGVPCSHGCVRMRNAAVIDLFDAVTGGTPVWIGPPWPTRPVPARAG</sequence>
<dbReference type="GO" id="GO:0071555">
    <property type="term" value="P:cell wall organization"/>
    <property type="evidence" value="ECO:0007669"/>
    <property type="project" value="UniProtKB-UniRule"/>
</dbReference>
<dbReference type="CDD" id="cd16913">
    <property type="entry name" value="YkuD_like"/>
    <property type="match status" value="1"/>
</dbReference>
<dbReference type="Gene3D" id="2.40.440.10">
    <property type="entry name" value="L,D-transpeptidase catalytic domain-like"/>
    <property type="match status" value="1"/>
</dbReference>
<feature type="active site" description="Nucleophile" evidence="9">
    <location>
        <position position="143"/>
    </location>
</feature>
<gene>
    <name evidence="11" type="ordered locus">Hhal_1262</name>
</gene>
<dbReference type="OrthoDB" id="9787225at2"/>
<dbReference type="eggNOG" id="COG1376">
    <property type="taxonomic scope" value="Bacteria"/>
</dbReference>
<organism evidence="11 12">
    <name type="scientific">Halorhodospira halophila (strain DSM 244 / SL1)</name>
    <name type="common">Ectothiorhodospira halophila (strain DSM 244 / SL1)</name>
    <dbReference type="NCBI Taxonomy" id="349124"/>
    <lineage>
        <taxon>Bacteria</taxon>
        <taxon>Pseudomonadati</taxon>
        <taxon>Pseudomonadota</taxon>
        <taxon>Gammaproteobacteria</taxon>
        <taxon>Chromatiales</taxon>
        <taxon>Ectothiorhodospiraceae</taxon>
        <taxon>Halorhodospira</taxon>
    </lineage>
</organism>
<dbReference type="AlphaFoldDB" id="A1WWH5"/>
<evidence type="ECO:0000256" key="8">
    <source>
        <dbReference type="ARBA" id="ARBA00023316"/>
    </source>
</evidence>
<evidence type="ECO:0000256" key="3">
    <source>
        <dbReference type="ARBA" id="ARBA00022676"/>
    </source>
</evidence>
<dbReference type="InterPro" id="IPR005490">
    <property type="entry name" value="LD_TPept_cat_dom"/>
</dbReference>
<dbReference type="InterPro" id="IPR038063">
    <property type="entry name" value="Transpep_catalytic_dom"/>
</dbReference>